<dbReference type="InterPro" id="IPR016166">
    <property type="entry name" value="FAD-bd_PCMH"/>
</dbReference>
<accession>A0A8S0WHV1</accession>
<dbReference type="GO" id="GO:0016020">
    <property type="term" value="C:membrane"/>
    <property type="evidence" value="ECO:0007669"/>
    <property type="project" value="InterPro"/>
</dbReference>
<evidence type="ECO:0000313" key="6">
    <source>
        <dbReference type="EMBL" id="CAA7262613.1"/>
    </source>
</evidence>
<sequence>MASQLTARPSDVPLENLYNLLEPITVPPEKAHFTNWGLSFTCTPATIFEPENEFHCELVLELARREGKTVRVAGVGHSPSDLACTNEFMLRTTKLNRVLEVNTEKRYVVAQPGIILHDLHAQLAKNNLAMSSVGSISDQTLGGVVATATHGSGVNYGVISTSVMALSLLLADGSRVTCSRNEHPDLFLASICGIGTTGIILSIQMEVEPAFRLREVQQSFPFDEVIERLDKHAFSAEHVRFWWFPSRDVIRASYSNRTDEPKNPAGSWWWHTFLGHHVIQFLLFLGRYFVFLNTWIANFACWLVSGDSTGVDDSYKIFNVDCRYPQFTTEWAVPYENTQACLREFRDYLRKEYQDPHGIRPHFPVEIRFSASDDIWLSPSSGHLTTWIGIVQYKPYGFNVPYRKLFQDFEDILFRHQGKPHWAKAHRLQPDSLRKLYPRFDDFRAVIDRVDPQGIFRNEYVQRHILGMPIDPRFFKKRP</sequence>
<gene>
    <name evidence="6" type="ORF">AAE3_LOCUS4661</name>
</gene>
<evidence type="ECO:0000313" key="7">
    <source>
        <dbReference type="Proteomes" id="UP000467700"/>
    </source>
</evidence>
<dbReference type="InterPro" id="IPR016167">
    <property type="entry name" value="FAD-bd_PCMH_sub1"/>
</dbReference>
<dbReference type="EC" id="1.1.3.37" evidence="2"/>
<dbReference type="Gene3D" id="3.30.70.2520">
    <property type="match status" value="1"/>
</dbReference>
<organism evidence="6 7">
    <name type="scientific">Cyclocybe aegerita</name>
    <name type="common">Black poplar mushroom</name>
    <name type="synonym">Agrocybe aegerita</name>
    <dbReference type="NCBI Taxonomy" id="1973307"/>
    <lineage>
        <taxon>Eukaryota</taxon>
        <taxon>Fungi</taxon>
        <taxon>Dikarya</taxon>
        <taxon>Basidiomycota</taxon>
        <taxon>Agaricomycotina</taxon>
        <taxon>Agaricomycetes</taxon>
        <taxon>Agaricomycetidae</taxon>
        <taxon>Agaricales</taxon>
        <taxon>Agaricineae</taxon>
        <taxon>Bolbitiaceae</taxon>
        <taxon>Cyclocybe</taxon>
    </lineage>
</organism>
<dbReference type="AlphaFoldDB" id="A0A8S0WHV1"/>
<dbReference type="GO" id="GO:0071949">
    <property type="term" value="F:FAD binding"/>
    <property type="evidence" value="ECO:0007669"/>
    <property type="project" value="InterPro"/>
</dbReference>
<dbReference type="PROSITE" id="PS51387">
    <property type="entry name" value="FAD_PCMH"/>
    <property type="match status" value="1"/>
</dbReference>
<dbReference type="PANTHER" id="PTHR43762">
    <property type="entry name" value="L-GULONOLACTONE OXIDASE"/>
    <property type="match status" value="1"/>
</dbReference>
<evidence type="ECO:0000256" key="2">
    <source>
        <dbReference type="ARBA" id="ARBA00013136"/>
    </source>
</evidence>
<keyword evidence="3" id="KW-0560">Oxidoreductase</keyword>
<evidence type="ECO:0000259" key="5">
    <source>
        <dbReference type="PROSITE" id="PS51387"/>
    </source>
</evidence>
<dbReference type="SUPFAM" id="SSF56176">
    <property type="entry name" value="FAD-binding/transporter-associated domain-like"/>
    <property type="match status" value="1"/>
</dbReference>
<dbReference type="PIRSF" id="PIRSF000136">
    <property type="entry name" value="LGO_GLO"/>
    <property type="match status" value="1"/>
</dbReference>
<dbReference type="InterPro" id="IPR016169">
    <property type="entry name" value="FAD-bd_PCMH_sub2"/>
</dbReference>
<protein>
    <recommendedName>
        <fullName evidence="2">D-arabinono-1,4-lactone oxidase</fullName>
        <ecNumber evidence="2">1.1.3.37</ecNumber>
    </recommendedName>
    <alternativeName>
        <fullName evidence="4">L-galactono-gamma-lactone oxidase</fullName>
    </alternativeName>
</protein>
<dbReference type="InterPro" id="IPR016171">
    <property type="entry name" value="Vanillyl_alc_oxidase_C-sub2"/>
</dbReference>
<dbReference type="Gene3D" id="3.30.465.10">
    <property type="match status" value="1"/>
</dbReference>
<dbReference type="PANTHER" id="PTHR43762:SF1">
    <property type="entry name" value="D-ARABINONO-1,4-LACTONE OXIDASE"/>
    <property type="match status" value="1"/>
</dbReference>
<dbReference type="Gene3D" id="1.10.45.10">
    <property type="entry name" value="Vanillyl-alcohol Oxidase, Chain A, domain 4"/>
    <property type="match status" value="1"/>
</dbReference>
<evidence type="ECO:0000256" key="1">
    <source>
        <dbReference type="ARBA" id="ARBA00005083"/>
    </source>
</evidence>
<keyword evidence="7" id="KW-1185">Reference proteome</keyword>
<dbReference type="Pfam" id="PF04030">
    <property type="entry name" value="ALO"/>
    <property type="match status" value="1"/>
</dbReference>
<dbReference type="InterPro" id="IPR010031">
    <property type="entry name" value="FAD_lactone_oxidase-like"/>
</dbReference>
<dbReference type="OrthoDB" id="610608at2759"/>
<comment type="caution">
    <text evidence="6">The sequence shown here is derived from an EMBL/GenBank/DDBJ whole genome shotgun (WGS) entry which is preliminary data.</text>
</comment>
<dbReference type="EMBL" id="CACVBS010000036">
    <property type="protein sequence ID" value="CAA7262613.1"/>
    <property type="molecule type" value="Genomic_DNA"/>
</dbReference>
<name>A0A8S0WHV1_CYCAE</name>
<evidence type="ECO:0000256" key="3">
    <source>
        <dbReference type="ARBA" id="ARBA00023002"/>
    </source>
</evidence>
<dbReference type="InterPro" id="IPR006094">
    <property type="entry name" value="Oxid_FAD_bind_N"/>
</dbReference>
<feature type="domain" description="FAD-binding PCMH-type" evidence="5">
    <location>
        <begin position="40"/>
        <end position="210"/>
    </location>
</feature>
<dbReference type="Gene3D" id="3.30.43.10">
    <property type="entry name" value="Uridine Diphospho-n-acetylenolpyruvylglucosamine Reductase, domain 2"/>
    <property type="match status" value="1"/>
</dbReference>
<comment type="pathway">
    <text evidence="1">Cofactor biosynthesis; D-erythroascorbate biosynthesis; dehydro-D-arabinono-1,4-lactone from D-arabinose: step 2/2.</text>
</comment>
<dbReference type="Pfam" id="PF01565">
    <property type="entry name" value="FAD_binding_4"/>
    <property type="match status" value="1"/>
</dbReference>
<evidence type="ECO:0000256" key="4">
    <source>
        <dbReference type="ARBA" id="ARBA00033418"/>
    </source>
</evidence>
<dbReference type="GO" id="GO:0003885">
    <property type="term" value="F:D-arabinono-1,4-lactone oxidase activity"/>
    <property type="evidence" value="ECO:0007669"/>
    <property type="project" value="UniProtKB-EC"/>
</dbReference>
<proteinExistence type="predicted"/>
<dbReference type="GO" id="GO:0005739">
    <property type="term" value="C:mitochondrion"/>
    <property type="evidence" value="ECO:0007669"/>
    <property type="project" value="TreeGrafter"/>
</dbReference>
<dbReference type="InterPro" id="IPR007173">
    <property type="entry name" value="ALO_C"/>
</dbReference>
<dbReference type="Proteomes" id="UP000467700">
    <property type="component" value="Unassembled WGS sequence"/>
</dbReference>
<reference evidence="6 7" key="1">
    <citation type="submission" date="2020-01" db="EMBL/GenBank/DDBJ databases">
        <authorList>
            <person name="Gupta K D."/>
        </authorList>
    </citation>
    <scope>NUCLEOTIDE SEQUENCE [LARGE SCALE GENOMIC DNA]</scope>
</reference>
<dbReference type="InterPro" id="IPR036318">
    <property type="entry name" value="FAD-bd_PCMH-like_sf"/>
</dbReference>